<dbReference type="SUPFAM" id="SSF54427">
    <property type="entry name" value="NTF2-like"/>
    <property type="match status" value="1"/>
</dbReference>
<dbReference type="InterPro" id="IPR032710">
    <property type="entry name" value="NTF2-like_dom_sf"/>
</dbReference>
<dbReference type="Proteomes" id="UP001155077">
    <property type="component" value="Unassembled WGS sequence"/>
</dbReference>
<dbReference type="Gene3D" id="3.10.450.50">
    <property type="match status" value="1"/>
</dbReference>
<proteinExistence type="predicted"/>
<keyword evidence="2" id="KW-1185">Reference proteome</keyword>
<gene>
    <name evidence="1" type="ORF">NE848_13135</name>
</gene>
<protein>
    <submittedName>
        <fullName evidence="1">Nuclear transport factor 2 family protein</fullName>
    </submittedName>
</protein>
<evidence type="ECO:0000313" key="1">
    <source>
        <dbReference type="EMBL" id="MCM8570330.1"/>
    </source>
</evidence>
<dbReference type="EMBL" id="JAMSCK010000004">
    <property type="protein sequence ID" value="MCM8570330.1"/>
    <property type="molecule type" value="Genomic_DNA"/>
</dbReference>
<comment type="caution">
    <text evidence="1">The sequence shown here is derived from an EMBL/GenBank/DDBJ whole genome shotgun (WGS) entry which is preliminary data.</text>
</comment>
<accession>A0ABT0Z531</accession>
<dbReference type="RefSeq" id="WP_252114321.1">
    <property type="nucleotide sequence ID" value="NZ_JAMSCK010000004.1"/>
</dbReference>
<sequence>MNNKKVVIKYIEFLEQGDLKGIIGLFAKDGMVESPLYGKMRASEFYKELMSDTTKSQLEIKGIYEAPESNSIALFFNYKWTMKNNEIADFDVVDIIDFNNSAKIKNLKIIYDTVESRRIMDKLKSE</sequence>
<reference evidence="1" key="1">
    <citation type="submission" date="2022-06" db="EMBL/GenBank/DDBJ databases">
        <title>Gramella sediminis sp. nov., isolated from deep-sea sediment of the Indian Ocean.</title>
        <authorList>
            <person name="Yang L."/>
        </authorList>
    </citation>
    <scope>NUCLEOTIDE SEQUENCE</scope>
    <source>
        <strain evidence="1">HMD3159</strain>
    </source>
</reference>
<organism evidence="1 2">
    <name type="scientific">Gramella jeungdoensis</name>
    <dbReference type="NCBI Taxonomy" id="708091"/>
    <lineage>
        <taxon>Bacteria</taxon>
        <taxon>Pseudomonadati</taxon>
        <taxon>Bacteroidota</taxon>
        <taxon>Flavobacteriia</taxon>
        <taxon>Flavobacteriales</taxon>
        <taxon>Flavobacteriaceae</taxon>
        <taxon>Christiangramia</taxon>
    </lineage>
</organism>
<evidence type="ECO:0000313" key="2">
    <source>
        <dbReference type="Proteomes" id="UP001155077"/>
    </source>
</evidence>
<name>A0ABT0Z531_9FLAO</name>